<accession>A0ABW1ZZ54</accession>
<evidence type="ECO:0000259" key="1">
    <source>
        <dbReference type="Pfam" id="PF01869"/>
    </source>
</evidence>
<dbReference type="CDD" id="cd24082">
    <property type="entry name" value="ASKHA_NBD_GspK-like"/>
    <property type="match status" value="1"/>
</dbReference>
<proteinExistence type="predicted"/>
<feature type="domain" description="ATPase BadF/BadG/BcrA/BcrD type" evidence="1">
    <location>
        <begin position="21"/>
        <end position="298"/>
    </location>
</feature>
<dbReference type="InterPro" id="IPR043129">
    <property type="entry name" value="ATPase_NBD"/>
</dbReference>
<dbReference type="SUPFAM" id="SSF53067">
    <property type="entry name" value="Actin-like ATPase domain"/>
    <property type="match status" value="2"/>
</dbReference>
<dbReference type="Pfam" id="PF01869">
    <property type="entry name" value="BcrAD_BadFG"/>
    <property type="match status" value="1"/>
</dbReference>
<sequence length="304" mass="31879">MIRLIETGLESSPSGRHEYLVGIDGGGTACRARLADMDLRILGTGQAGPANAFLELDRVRQSILEAVTHAVLDAGLSTDDFCRLHVGMALAGGDDPSVRQALTQVPWSFASVCIESDAYGACLGAYEGADGAIQIVGTGSCGLLLQDSRINKVGGHEFPISDLGSGAVLGLEAIRKTLLAHDGVIAPSELTDSIYRQFDGDIDAIVHWSKTALPADYGLFARQLFDCAENGDPLAAAIVEQGVRDVAGLIQALCDRGATRVALMGSVAQRMKPNLQQAFGELIVEPRQDAVYGALLMARDSAGG</sequence>
<dbReference type="Gene3D" id="3.30.420.40">
    <property type="match status" value="2"/>
</dbReference>
<evidence type="ECO:0000313" key="3">
    <source>
        <dbReference type="Proteomes" id="UP001596422"/>
    </source>
</evidence>
<dbReference type="EMBL" id="JBHSWE010000001">
    <property type="protein sequence ID" value="MFC6670516.1"/>
    <property type="molecule type" value="Genomic_DNA"/>
</dbReference>
<dbReference type="Proteomes" id="UP001596422">
    <property type="component" value="Unassembled WGS sequence"/>
</dbReference>
<gene>
    <name evidence="2" type="ORF">ACFQDL_10780</name>
</gene>
<dbReference type="InterPro" id="IPR052519">
    <property type="entry name" value="Euk-type_GlcNAc_Kinase"/>
</dbReference>
<dbReference type="RefSeq" id="WP_379909020.1">
    <property type="nucleotide sequence ID" value="NZ_JBHSWE010000001.1"/>
</dbReference>
<dbReference type="PANTHER" id="PTHR43190:SF3">
    <property type="entry name" value="N-ACETYL-D-GLUCOSAMINE KINASE"/>
    <property type="match status" value="1"/>
</dbReference>
<keyword evidence="3" id="KW-1185">Reference proteome</keyword>
<organism evidence="2 3">
    <name type="scientific">Marinobacterium aestuariivivens</name>
    <dbReference type="NCBI Taxonomy" id="1698799"/>
    <lineage>
        <taxon>Bacteria</taxon>
        <taxon>Pseudomonadati</taxon>
        <taxon>Pseudomonadota</taxon>
        <taxon>Gammaproteobacteria</taxon>
        <taxon>Oceanospirillales</taxon>
        <taxon>Oceanospirillaceae</taxon>
        <taxon>Marinobacterium</taxon>
    </lineage>
</organism>
<evidence type="ECO:0000313" key="2">
    <source>
        <dbReference type="EMBL" id="MFC6670516.1"/>
    </source>
</evidence>
<protein>
    <submittedName>
        <fullName evidence="2">BadF/BadG/BcrA/BcrD ATPase family protein</fullName>
    </submittedName>
</protein>
<comment type="caution">
    <text evidence="2">The sequence shown here is derived from an EMBL/GenBank/DDBJ whole genome shotgun (WGS) entry which is preliminary data.</text>
</comment>
<name>A0ABW1ZZ54_9GAMM</name>
<dbReference type="InterPro" id="IPR002731">
    <property type="entry name" value="ATPase_BadF"/>
</dbReference>
<reference evidence="3" key="1">
    <citation type="journal article" date="2019" name="Int. J. Syst. Evol. Microbiol.">
        <title>The Global Catalogue of Microorganisms (GCM) 10K type strain sequencing project: providing services to taxonomists for standard genome sequencing and annotation.</title>
        <authorList>
            <consortium name="The Broad Institute Genomics Platform"/>
            <consortium name="The Broad Institute Genome Sequencing Center for Infectious Disease"/>
            <person name="Wu L."/>
            <person name="Ma J."/>
        </authorList>
    </citation>
    <scope>NUCLEOTIDE SEQUENCE [LARGE SCALE GENOMIC DNA]</scope>
    <source>
        <strain evidence="3">NBRC 111756</strain>
    </source>
</reference>
<dbReference type="PANTHER" id="PTHR43190">
    <property type="entry name" value="N-ACETYL-D-GLUCOSAMINE KINASE"/>
    <property type="match status" value="1"/>
</dbReference>